<evidence type="ECO:0000256" key="3">
    <source>
        <dbReference type="ARBA" id="ARBA00023163"/>
    </source>
</evidence>
<dbReference type="PANTHER" id="PTHR33154">
    <property type="entry name" value="TRANSCRIPTIONAL REGULATOR, ARSR FAMILY"/>
    <property type="match status" value="1"/>
</dbReference>
<dbReference type="GO" id="GO:0003700">
    <property type="term" value="F:DNA-binding transcription factor activity"/>
    <property type="evidence" value="ECO:0007669"/>
    <property type="project" value="InterPro"/>
</dbReference>
<dbReference type="RefSeq" id="WP_092485069.1">
    <property type="nucleotide sequence ID" value="NZ_FOYM01000022.1"/>
</dbReference>
<dbReference type="OrthoDB" id="9798835at2"/>
<evidence type="ECO:0000256" key="2">
    <source>
        <dbReference type="ARBA" id="ARBA00023125"/>
    </source>
</evidence>
<evidence type="ECO:0000259" key="4">
    <source>
        <dbReference type="PROSITE" id="PS50987"/>
    </source>
</evidence>
<dbReference type="AlphaFoldDB" id="A0A1I6E081"/>
<proteinExistence type="predicted"/>
<keyword evidence="6" id="KW-1185">Reference proteome</keyword>
<dbReference type="CDD" id="cd00090">
    <property type="entry name" value="HTH_ARSR"/>
    <property type="match status" value="1"/>
</dbReference>
<feature type="domain" description="HTH arsR-type" evidence="4">
    <location>
        <begin position="1"/>
        <end position="90"/>
    </location>
</feature>
<evidence type="ECO:0000256" key="1">
    <source>
        <dbReference type="ARBA" id="ARBA00023015"/>
    </source>
</evidence>
<dbReference type="GO" id="GO:0003677">
    <property type="term" value="F:DNA binding"/>
    <property type="evidence" value="ECO:0007669"/>
    <property type="project" value="UniProtKB-KW"/>
</dbReference>
<dbReference type="InterPro" id="IPR036388">
    <property type="entry name" value="WH-like_DNA-bd_sf"/>
</dbReference>
<dbReference type="Gene3D" id="1.10.10.10">
    <property type="entry name" value="Winged helix-like DNA-binding domain superfamily/Winged helix DNA-binding domain"/>
    <property type="match status" value="1"/>
</dbReference>
<dbReference type="InterPro" id="IPR051081">
    <property type="entry name" value="HTH_MetalResp_TranReg"/>
</dbReference>
<evidence type="ECO:0000313" key="6">
    <source>
        <dbReference type="Proteomes" id="UP000199584"/>
    </source>
</evidence>
<dbReference type="InterPro" id="IPR011991">
    <property type="entry name" value="ArsR-like_HTH"/>
</dbReference>
<organism evidence="5 6">
    <name type="scientific">Desulfoscipio geothermicus DSM 3669</name>
    <dbReference type="NCBI Taxonomy" id="1121426"/>
    <lineage>
        <taxon>Bacteria</taxon>
        <taxon>Bacillati</taxon>
        <taxon>Bacillota</taxon>
        <taxon>Clostridia</taxon>
        <taxon>Eubacteriales</taxon>
        <taxon>Desulfallaceae</taxon>
        <taxon>Desulfoscipio</taxon>
    </lineage>
</organism>
<keyword evidence="1" id="KW-0805">Transcription regulation</keyword>
<dbReference type="STRING" id="39060.SAMN05660706_12245"/>
<gene>
    <name evidence="5" type="ORF">SAMN05660706_12245</name>
</gene>
<dbReference type="Pfam" id="PF01022">
    <property type="entry name" value="HTH_5"/>
    <property type="match status" value="1"/>
</dbReference>
<protein>
    <submittedName>
        <fullName evidence="5">ArsR family transcriptional regulator</fullName>
    </submittedName>
</protein>
<dbReference type="InterPro" id="IPR001845">
    <property type="entry name" value="HTH_ArsR_DNA-bd_dom"/>
</dbReference>
<dbReference type="PROSITE" id="PS50987">
    <property type="entry name" value="HTH_ARSR_2"/>
    <property type="match status" value="1"/>
</dbReference>
<dbReference type="PRINTS" id="PR00778">
    <property type="entry name" value="HTHARSR"/>
</dbReference>
<dbReference type="SUPFAM" id="SSF46785">
    <property type="entry name" value="Winged helix' DNA-binding domain"/>
    <property type="match status" value="1"/>
</dbReference>
<dbReference type="InterPro" id="IPR036390">
    <property type="entry name" value="WH_DNA-bd_sf"/>
</dbReference>
<dbReference type="SMART" id="SM00418">
    <property type="entry name" value="HTH_ARSR"/>
    <property type="match status" value="1"/>
</dbReference>
<sequence length="112" mass="12974">MDKIAEFYKALGDKTRLQILKMLSTQEMCVNEISDRLNKSQPAISHHLKILKQAGLIVNNRDGKWIKYCINVNAFENILQGENEEVIKSYAQPIQRVLENLNPEKNGNYRQD</sequence>
<keyword evidence="2" id="KW-0238">DNA-binding</keyword>
<reference evidence="6" key="1">
    <citation type="submission" date="2016-10" db="EMBL/GenBank/DDBJ databases">
        <authorList>
            <person name="Varghese N."/>
            <person name="Submissions S."/>
        </authorList>
    </citation>
    <scope>NUCLEOTIDE SEQUENCE [LARGE SCALE GENOMIC DNA]</scope>
    <source>
        <strain evidence="6">DSM 3669</strain>
    </source>
</reference>
<dbReference type="PANTHER" id="PTHR33154:SF33">
    <property type="entry name" value="TRANSCRIPTIONAL REPRESSOR SDPR"/>
    <property type="match status" value="1"/>
</dbReference>
<keyword evidence="3" id="KW-0804">Transcription</keyword>
<accession>A0A1I6E081</accession>
<evidence type="ECO:0000313" key="5">
    <source>
        <dbReference type="EMBL" id="SFR11123.1"/>
    </source>
</evidence>
<name>A0A1I6E081_9FIRM</name>
<dbReference type="NCBIfam" id="NF033788">
    <property type="entry name" value="HTH_metalloreg"/>
    <property type="match status" value="1"/>
</dbReference>
<dbReference type="EMBL" id="FOYM01000022">
    <property type="protein sequence ID" value="SFR11123.1"/>
    <property type="molecule type" value="Genomic_DNA"/>
</dbReference>
<dbReference type="Proteomes" id="UP000199584">
    <property type="component" value="Unassembled WGS sequence"/>
</dbReference>